<evidence type="ECO:0000313" key="1">
    <source>
        <dbReference type="EMBL" id="KAJ0183118.1"/>
    </source>
</evidence>
<proteinExistence type="predicted"/>
<protein>
    <submittedName>
        <fullName evidence="1">Uncharacterized protein</fullName>
    </submittedName>
</protein>
<accession>A0ACC1DHH7</accession>
<reference evidence="1 2" key="1">
    <citation type="journal article" date="2021" name="Front. Genet.">
        <title>Chromosome-Level Genome Assembly Reveals Significant Gene Expansion in the Toll and IMD Signaling Pathways of Dendrolimus kikuchii.</title>
        <authorList>
            <person name="Zhou J."/>
            <person name="Wu P."/>
            <person name="Xiong Z."/>
            <person name="Liu N."/>
            <person name="Zhao N."/>
            <person name="Ji M."/>
            <person name="Qiu Y."/>
            <person name="Yang B."/>
        </authorList>
    </citation>
    <scope>NUCLEOTIDE SEQUENCE [LARGE SCALE GENOMIC DNA]</scope>
    <source>
        <strain evidence="1">Ann1</strain>
    </source>
</reference>
<keyword evidence="2" id="KW-1185">Reference proteome</keyword>
<evidence type="ECO:0000313" key="2">
    <source>
        <dbReference type="Proteomes" id="UP000824533"/>
    </source>
</evidence>
<organism evidence="1 2">
    <name type="scientific">Dendrolimus kikuchii</name>
    <dbReference type="NCBI Taxonomy" id="765133"/>
    <lineage>
        <taxon>Eukaryota</taxon>
        <taxon>Metazoa</taxon>
        <taxon>Ecdysozoa</taxon>
        <taxon>Arthropoda</taxon>
        <taxon>Hexapoda</taxon>
        <taxon>Insecta</taxon>
        <taxon>Pterygota</taxon>
        <taxon>Neoptera</taxon>
        <taxon>Endopterygota</taxon>
        <taxon>Lepidoptera</taxon>
        <taxon>Glossata</taxon>
        <taxon>Ditrysia</taxon>
        <taxon>Bombycoidea</taxon>
        <taxon>Lasiocampidae</taxon>
        <taxon>Dendrolimus</taxon>
    </lineage>
</organism>
<gene>
    <name evidence="1" type="ORF">K1T71_001094</name>
</gene>
<sequence length="180" mass="19811">MASVHRNVWRIWKNGQTIVFATLLAISAAQDYRRLPQQYVRPTLPPPPQPIPLPQRPTPQAVVVNRVVSAEQTANIIRYDSDIYPDGTYRYAFETDNGIAAQAEGVPRVFGGNPPVAPVVSQGSFSWTSPEGQPIMISYIADENGYQPQGDAIPTPPPIPEAILKSLEYIARNPPSPLQK</sequence>
<dbReference type="Proteomes" id="UP000824533">
    <property type="component" value="Linkage Group LG02"/>
</dbReference>
<comment type="caution">
    <text evidence="1">The sequence shown here is derived from an EMBL/GenBank/DDBJ whole genome shotgun (WGS) entry which is preliminary data.</text>
</comment>
<name>A0ACC1DHH7_9NEOP</name>
<dbReference type="EMBL" id="CM034388">
    <property type="protein sequence ID" value="KAJ0183118.1"/>
    <property type="molecule type" value="Genomic_DNA"/>
</dbReference>